<reference evidence="2" key="1">
    <citation type="submission" date="2021-03" db="EMBL/GenBank/DDBJ databases">
        <authorList>
            <person name="Wang G."/>
        </authorList>
    </citation>
    <scope>NUCLEOTIDE SEQUENCE</scope>
    <source>
        <strain evidence="2">KCTC 12899</strain>
    </source>
</reference>
<accession>A0A8J7QIX6</accession>
<name>A0A8J7QIX6_9BACT</name>
<gene>
    <name evidence="2" type="ORF">J3U88_11300</name>
</gene>
<protein>
    <submittedName>
        <fullName evidence="2">Prepilin-type N-terminal cleavage/methylation domain-containing protein</fullName>
    </submittedName>
</protein>
<comment type="caution">
    <text evidence="2">The sequence shown here is derived from an EMBL/GenBank/DDBJ whole genome shotgun (WGS) entry which is preliminary data.</text>
</comment>
<dbReference type="InterPro" id="IPR012902">
    <property type="entry name" value="N_methyl_site"/>
</dbReference>
<proteinExistence type="predicted"/>
<keyword evidence="1" id="KW-1133">Transmembrane helix</keyword>
<dbReference type="Proteomes" id="UP000664417">
    <property type="component" value="Unassembled WGS sequence"/>
</dbReference>
<evidence type="ECO:0000256" key="1">
    <source>
        <dbReference type="SAM" id="Phobius"/>
    </source>
</evidence>
<dbReference type="PROSITE" id="PS00409">
    <property type="entry name" value="PROKAR_NTER_METHYL"/>
    <property type="match status" value="1"/>
</dbReference>
<dbReference type="NCBIfam" id="TIGR02532">
    <property type="entry name" value="IV_pilin_GFxxxE"/>
    <property type="match status" value="1"/>
</dbReference>
<keyword evidence="1" id="KW-0812">Transmembrane</keyword>
<sequence length="146" mass="16611">MKVSTKIRSSTVRAGARGHAGFTLLEALAALAILGISLVVLLRSQTLSISNVTQIQRYERGVFITENNLHWTFLDLNEADQWQDYQDVSGQDGDYKWRVSIQPVDMALQFDNPVVMLRVVATTTWEEGAADRNYTLETWYLWGEEQ</sequence>
<dbReference type="RefSeq" id="WP_207858865.1">
    <property type="nucleotide sequence ID" value="NZ_JAFREP010000008.1"/>
</dbReference>
<organism evidence="2 3">
    <name type="scientific">Acanthopleuribacter pedis</name>
    <dbReference type="NCBI Taxonomy" id="442870"/>
    <lineage>
        <taxon>Bacteria</taxon>
        <taxon>Pseudomonadati</taxon>
        <taxon>Acidobacteriota</taxon>
        <taxon>Holophagae</taxon>
        <taxon>Acanthopleuribacterales</taxon>
        <taxon>Acanthopleuribacteraceae</taxon>
        <taxon>Acanthopleuribacter</taxon>
    </lineage>
</organism>
<keyword evidence="3" id="KW-1185">Reference proteome</keyword>
<evidence type="ECO:0000313" key="3">
    <source>
        <dbReference type="Proteomes" id="UP000664417"/>
    </source>
</evidence>
<evidence type="ECO:0000313" key="2">
    <source>
        <dbReference type="EMBL" id="MBO1319045.1"/>
    </source>
</evidence>
<feature type="transmembrane region" description="Helical" evidence="1">
    <location>
        <begin position="21"/>
        <end position="42"/>
    </location>
</feature>
<dbReference type="Pfam" id="PF07963">
    <property type="entry name" value="N_methyl"/>
    <property type="match status" value="1"/>
</dbReference>
<dbReference type="AlphaFoldDB" id="A0A8J7QIX6"/>
<keyword evidence="1" id="KW-0472">Membrane</keyword>
<dbReference type="EMBL" id="JAFREP010000008">
    <property type="protein sequence ID" value="MBO1319045.1"/>
    <property type="molecule type" value="Genomic_DNA"/>
</dbReference>